<protein>
    <submittedName>
        <fullName evidence="3">Glyoxalase</fullName>
    </submittedName>
</protein>
<accession>A0A2N3PQQ1</accession>
<keyword evidence="1" id="KW-0479">Metal-binding</keyword>
<dbReference type="PROSITE" id="PS00934">
    <property type="entry name" value="GLYOXALASE_I_1"/>
    <property type="match status" value="1"/>
</dbReference>
<sequence length="285" mass="30231">MTALLAANAAERVGDHVPAPSFVPRKVSLVVHDLARVGDFYQRAVGLHRLQDDGETALFGADGGAVLLELRRDAAARRRGMREAGLFHTAFLLPSRADLVGWASHAAAVRSPIIGAADHGVSEAFYLADPEGNGVEITADRPKSRWKRKDGMVEMVTDPLDVDDLLAAAPGGRWRGFPDGSRIGHIHLQVGAIGPAEDFYAGALGLQVTCHYPGATFFAADGYHHHIAANIWNSRGAERRDGPVIGLADIEIGVDGGRMAAAGDRAATRLTMTDPWGIGISLAVL</sequence>
<organism evidence="3 4">
    <name type="scientific">Telmatospirillum siberiense</name>
    <dbReference type="NCBI Taxonomy" id="382514"/>
    <lineage>
        <taxon>Bacteria</taxon>
        <taxon>Pseudomonadati</taxon>
        <taxon>Pseudomonadota</taxon>
        <taxon>Alphaproteobacteria</taxon>
        <taxon>Rhodospirillales</taxon>
        <taxon>Rhodospirillaceae</taxon>
        <taxon>Telmatospirillum</taxon>
    </lineage>
</organism>
<evidence type="ECO:0000313" key="4">
    <source>
        <dbReference type="Proteomes" id="UP000233293"/>
    </source>
</evidence>
<dbReference type="PANTHER" id="PTHR43279">
    <property type="entry name" value="CATECHOL-2,3-DIOXYGENASE"/>
    <property type="match status" value="1"/>
</dbReference>
<dbReference type="AlphaFoldDB" id="A0A2N3PQQ1"/>
<reference evidence="4" key="1">
    <citation type="submission" date="2017-12" db="EMBL/GenBank/DDBJ databases">
        <title>Draft genome sequence of Telmatospirillum siberiense 26-4b1T, an acidotolerant peatland alphaproteobacterium potentially involved in sulfur cycling.</title>
        <authorList>
            <person name="Hausmann B."/>
            <person name="Pjevac P."/>
            <person name="Schreck K."/>
            <person name="Herbold C.W."/>
            <person name="Daims H."/>
            <person name="Wagner M."/>
            <person name="Pester M."/>
            <person name="Loy A."/>
        </authorList>
    </citation>
    <scope>NUCLEOTIDE SEQUENCE [LARGE SCALE GENOMIC DNA]</scope>
    <source>
        <strain evidence="4">26-4b1</strain>
    </source>
</reference>
<dbReference type="SUPFAM" id="SSF54593">
    <property type="entry name" value="Glyoxalase/Bleomycin resistance protein/Dihydroxybiphenyl dioxygenase"/>
    <property type="match status" value="2"/>
</dbReference>
<name>A0A2N3PQQ1_9PROT</name>
<evidence type="ECO:0000259" key="2">
    <source>
        <dbReference type="PROSITE" id="PS51819"/>
    </source>
</evidence>
<dbReference type="Gene3D" id="3.10.180.10">
    <property type="entry name" value="2,3-Dihydroxybiphenyl 1,2-Dioxygenase, domain 1"/>
    <property type="match status" value="2"/>
</dbReference>
<dbReference type="InterPro" id="IPR029068">
    <property type="entry name" value="Glyas_Bleomycin-R_OHBP_Dase"/>
</dbReference>
<comment type="caution">
    <text evidence="3">The sequence shown here is derived from an EMBL/GenBank/DDBJ whole genome shotgun (WGS) entry which is preliminary data.</text>
</comment>
<dbReference type="InterPro" id="IPR018146">
    <property type="entry name" value="Glyoxalase_1_CS"/>
</dbReference>
<dbReference type="EMBL" id="PIUM01000027">
    <property type="protein sequence ID" value="PKU22731.1"/>
    <property type="molecule type" value="Genomic_DNA"/>
</dbReference>
<dbReference type="RefSeq" id="WP_101252381.1">
    <property type="nucleotide sequence ID" value="NZ_PIUM01000027.1"/>
</dbReference>
<dbReference type="InterPro" id="IPR037523">
    <property type="entry name" value="VOC_core"/>
</dbReference>
<keyword evidence="4" id="KW-1185">Reference proteome</keyword>
<feature type="domain" description="VOC" evidence="2">
    <location>
        <begin position="23"/>
        <end position="140"/>
    </location>
</feature>
<dbReference type="InterPro" id="IPR004360">
    <property type="entry name" value="Glyas_Fos-R_dOase_dom"/>
</dbReference>
<proteinExistence type="predicted"/>
<gene>
    <name evidence="3" type="ORF">CWS72_19830</name>
</gene>
<dbReference type="GO" id="GO:0004462">
    <property type="term" value="F:lactoylglutathione lyase activity"/>
    <property type="evidence" value="ECO:0007669"/>
    <property type="project" value="InterPro"/>
</dbReference>
<dbReference type="GO" id="GO:0046872">
    <property type="term" value="F:metal ion binding"/>
    <property type="evidence" value="ECO:0007669"/>
    <property type="project" value="UniProtKB-KW"/>
</dbReference>
<dbReference type="PANTHER" id="PTHR43279:SF1">
    <property type="entry name" value="CATECHOL-2,3-DIOXYGENASE"/>
    <property type="match status" value="1"/>
</dbReference>
<dbReference type="Pfam" id="PF00903">
    <property type="entry name" value="Glyoxalase"/>
    <property type="match status" value="2"/>
</dbReference>
<dbReference type="Proteomes" id="UP000233293">
    <property type="component" value="Unassembled WGS sequence"/>
</dbReference>
<dbReference type="OrthoDB" id="9792626at2"/>
<evidence type="ECO:0000313" key="3">
    <source>
        <dbReference type="EMBL" id="PKU22731.1"/>
    </source>
</evidence>
<evidence type="ECO:0000256" key="1">
    <source>
        <dbReference type="ARBA" id="ARBA00022723"/>
    </source>
</evidence>
<dbReference type="PROSITE" id="PS51819">
    <property type="entry name" value="VOC"/>
    <property type="match status" value="1"/>
</dbReference>